<evidence type="ECO:0000313" key="1">
    <source>
        <dbReference type="EnsemblPlants" id="AVESA.00010b.r2.6AG1008560.1.CDS"/>
    </source>
</evidence>
<evidence type="ECO:0000313" key="2">
    <source>
        <dbReference type="Proteomes" id="UP001732700"/>
    </source>
</evidence>
<reference evidence="1" key="1">
    <citation type="submission" date="2021-05" db="EMBL/GenBank/DDBJ databases">
        <authorList>
            <person name="Scholz U."/>
            <person name="Mascher M."/>
            <person name="Fiebig A."/>
        </authorList>
    </citation>
    <scope>NUCLEOTIDE SEQUENCE [LARGE SCALE GENOMIC DNA]</scope>
</reference>
<name>A0ACD5YP22_AVESA</name>
<sequence length="869" mass="97928">MDYKSNSKHGILENILHNPSAEPTALPLSLLEDITNGFSGDFKIGHGGFAVVYKGILRNGMVAVKKLSMPYGIHEKQFIKEVSCLMKTKHEHIVRFLGYCSDTQGIMVDYEGSIVMADVRQMLLCFEYLPRGSLDNYIIGASCVLEWRKRYEIIRGICKGLYYLHVKQRIVHLDLKPANILLDDNMVPKIADFGLSRRFGEMQSRAIASNLIGTLGYLAPEAFDGHITFKVDIYSLGVIITEILTGEKRYRDVEEVLDIWGNRLQRSQRDIHLEQVRVCTEIGMECIESNPAKRPDIQHIISRLDETKGDFTELYQFAPNKVPGETISEVFDISSNTLEKSYEDTQLEQLRVYAEIGIECSENNSVIRPVTGCTIEHDETESTGSLIKTSGSSSSGVQADKDSSELHSVAPKLPGKTSNEGYQMEKGRTLMEKYEIGRLISHGSLDTKVYLARVLKDGQFVAIKVTDKDKASKAGIMARIMREISAMRLLKHPNVLKLFEVMATKSKIYFVLEHAKGGELFSKIARGRLNEHVARKYFHQLISAMDYCHSRGVYHRDLKLENLLLDEDGNLKVSNFGLSALDDSRGQDGLLRTTCGTPAYIAPEVLSKRGYDGAKTDIWSCGVVLFVLVAGYLPFQHKNVMGVYRKIYKAEYNCPRWFSVELKDLLRQILDLDPCTRASFSAIKGSAWYRESIAIQEVMRKQETRDKVYKSEATTSESKECSKSEASSLTNLNAFGIISHLTGFDLSNLIEGKYGPREDMFTTRQPAEAIFARLYELAEHLELKIIKESTGVFTLTAAKKRLDGFLEIAVNVFGFAPDVLLVEFIKTSGDAVQYKQLMEDEIRPALKDAVWVWLPQASEQFTQGEPQQK</sequence>
<protein>
    <submittedName>
        <fullName evidence="1">Uncharacterized protein</fullName>
    </submittedName>
</protein>
<dbReference type="Proteomes" id="UP001732700">
    <property type="component" value="Chromosome 6A"/>
</dbReference>
<proteinExistence type="predicted"/>
<reference evidence="1" key="2">
    <citation type="submission" date="2025-09" db="UniProtKB">
        <authorList>
            <consortium name="EnsemblPlants"/>
        </authorList>
    </citation>
    <scope>IDENTIFICATION</scope>
</reference>
<keyword evidence="2" id="KW-1185">Reference proteome</keyword>
<accession>A0ACD5YP22</accession>
<dbReference type="EnsemblPlants" id="AVESA.00010b.r2.6AG1008560.1">
    <property type="protein sequence ID" value="AVESA.00010b.r2.6AG1008560.1.CDS"/>
    <property type="gene ID" value="AVESA.00010b.r2.6AG1008560"/>
</dbReference>
<organism evidence="1 2">
    <name type="scientific">Avena sativa</name>
    <name type="common">Oat</name>
    <dbReference type="NCBI Taxonomy" id="4498"/>
    <lineage>
        <taxon>Eukaryota</taxon>
        <taxon>Viridiplantae</taxon>
        <taxon>Streptophyta</taxon>
        <taxon>Embryophyta</taxon>
        <taxon>Tracheophyta</taxon>
        <taxon>Spermatophyta</taxon>
        <taxon>Magnoliopsida</taxon>
        <taxon>Liliopsida</taxon>
        <taxon>Poales</taxon>
        <taxon>Poaceae</taxon>
        <taxon>BOP clade</taxon>
        <taxon>Pooideae</taxon>
        <taxon>Poodae</taxon>
        <taxon>Poeae</taxon>
        <taxon>Poeae Chloroplast Group 1 (Aveneae type)</taxon>
        <taxon>Aveninae</taxon>
        <taxon>Avena</taxon>
    </lineage>
</organism>